<keyword evidence="1" id="KW-0812">Transmembrane</keyword>
<accession>A0AAV5HUI8</accession>
<feature type="transmembrane region" description="Helical" evidence="1">
    <location>
        <begin position="6"/>
        <end position="24"/>
    </location>
</feature>
<sequence>MLRKGTAVTLSMLSNSTMLVGWCYPGRRRLRRRRGGIVWLGNKRRGFCLGSRLVVQWGVMVGPLKMLKKIIMQITPSERWIEAYYMSLPFLRRQIIFPLC</sequence>
<keyword evidence="1" id="KW-1133">Transmembrane helix</keyword>
<dbReference type="AlphaFoldDB" id="A0AAV5HUI8"/>
<organism evidence="2 3">
    <name type="scientific">Rubroshorea leprosula</name>
    <dbReference type="NCBI Taxonomy" id="152421"/>
    <lineage>
        <taxon>Eukaryota</taxon>
        <taxon>Viridiplantae</taxon>
        <taxon>Streptophyta</taxon>
        <taxon>Embryophyta</taxon>
        <taxon>Tracheophyta</taxon>
        <taxon>Spermatophyta</taxon>
        <taxon>Magnoliopsida</taxon>
        <taxon>eudicotyledons</taxon>
        <taxon>Gunneridae</taxon>
        <taxon>Pentapetalae</taxon>
        <taxon>rosids</taxon>
        <taxon>malvids</taxon>
        <taxon>Malvales</taxon>
        <taxon>Dipterocarpaceae</taxon>
        <taxon>Rubroshorea</taxon>
    </lineage>
</organism>
<evidence type="ECO:0000313" key="3">
    <source>
        <dbReference type="Proteomes" id="UP001054252"/>
    </source>
</evidence>
<keyword evidence="1" id="KW-0472">Membrane</keyword>
<evidence type="ECO:0000256" key="1">
    <source>
        <dbReference type="SAM" id="Phobius"/>
    </source>
</evidence>
<protein>
    <recommendedName>
        <fullName evidence="4">Secreted protein</fullName>
    </recommendedName>
</protein>
<dbReference type="Proteomes" id="UP001054252">
    <property type="component" value="Unassembled WGS sequence"/>
</dbReference>
<evidence type="ECO:0008006" key="4">
    <source>
        <dbReference type="Google" id="ProtNLM"/>
    </source>
</evidence>
<name>A0AAV5HUI8_9ROSI</name>
<proteinExistence type="predicted"/>
<keyword evidence="3" id="KW-1185">Reference proteome</keyword>
<comment type="caution">
    <text evidence="2">The sequence shown here is derived from an EMBL/GenBank/DDBJ whole genome shotgun (WGS) entry which is preliminary data.</text>
</comment>
<gene>
    <name evidence="2" type="ORF">SLEP1_g3042</name>
</gene>
<dbReference type="EMBL" id="BPVZ01000003">
    <property type="protein sequence ID" value="GKU88824.1"/>
    <property type="molecule type" value="Genomic_DNA"/>
</dbReference>
<evidence type="ECO:0000313" key="2">
    <source>
        <dbReference type="EMBL" id="GKU88824.1"/>
    </source>
</evidence>
<reference evidence="2 3" key="1">
    <citation type="journal article" date="2021" name="Commun. Biol.">
        <title>The genome of Shorea leprosula (Dipterocarpaceae) highlights the ecological relevance of drought in aseasonal tropical rainforests.</title>
        <authorList>
            <person name="Ng K.K.S."/>
            <person name="Kobayashi M.J."/>
            <person name="Fawcett J.A."/>
            <person name="Hatakeyama M."/>
            <person name="Paape T."/>
            <person name="Ng C.H."/>
            <person name="Ang C.C."/>
            <person name="Tnah L.H."/>
            <person name="Lee C.T."/>
            <person name="Nishiyama T."/>
            <person name="Sese J."/>
            <person name="O'Brien M.J."/>
            <person name="Copetti D."/>
            <person name="Mohd Noor M.I."/>
            <person name="Ong R.C."/>
            <person name="Putra M."/>
            <person name="Sireger I.Z."/>
            <person name="Indrioko S."/>
            <person name="Kosugi Y."/>
            <person name="Izuno A."/>
            <person name="Isagi Y."/>
            <person name="Lee S.L."/>
            <person name="Shimizu K.K."/>
        </authorList>
    </citation>
    <scope>NUCLEOTIDE SEQUENCE [LARGE SCALE GENOMIC DNA]</scope>
    <source>
        <strain evidence="2">214</strain>
    </source>
</reference>